<feature type="transmembrane region" description="Helical" evidence="1">
    <location>
        <begin position="159"/>
        <end position="181"/>
    </location>
</feature>
<accession>A0ABV7JLE1</accession>
<name>A0ABV7JLE1_9SPHI</name>
<keyword evidence="1" id="KW-1133">Transmembrane helix</keyword>
<proteinExistence type="predicted"/>
<keyword evidence="1" id="KW-0472">Membrane</keyword>
<keyword evidence="1" id="KW-0812">Transmembrane</keyword>
<comment type="caution">
    <text evidence="2">The sequence shown here is derived from an EMBL/GenBank/DDBJ whole genome shotgun (WGS) entry which is preliminary data.</text>
</comment>
<gene>
    <name evidence="2" type="ORF">ACFOET_05835</name>
</gene>
<feature type="transmembrane region" description="Helical" evidence="1">
    <location>
        <begin position="193"/>
        <end position="213"/>
    </location>
</feature>
<organism evidence="2 3">
    <name type="scientific">Parapedobacter deserti</name>
    <dbReference type="NCBI Taxonomy" id="1912957"/>
    <lineage>
        <taxon>Bacteria</taxon>
        <taxon>Pseudomonadati</taxon>
        <taxon>Bacteroidota</taxon>
        <taxon>Sphingobacteriia</taxon>
        <taxon>Sphingobacteriales</taxon>
        <taxon>Sphingobacteriaceae</taxon>
        <taxon>Parapedobacter</taxon>
    </lineage>
</organism>
<feature type="transmembrane region" description="Helical" evidence="1">
    <location>
        <begin position="6"/>
        <end position="23"/>
    </location>
</feature>
<feature type="transmembrane region" description="Helical" evidence="1">
    <location>
        <begin position="95"/>
        <end position="115"/>
    </location>
</feature>
<evidence type="ECO:0000313" key="2">
    <source>
        <dbReference type="EMBL" id="MFC3197123.1"/>
    </source>
</evidence>
<dbReference type="RefSeq" id="WP_379020512.1">
    <property type="nucleotide sequence ID" value="NZ_JBHRTA010000016.1"/>
</dbReference>
<sequence>MSNLVTYYTLIEAGCLIAALIFLRHEQGSVWGIQRWYLCLVLLGELCALYCIWVLGHPSNQWIHNLMIPAIALFVGQMTFAAVAELDGTRRSWLYAWWGIVAAVYLTEAAINGGLPEYLRYTRLFVNVSISAGCFYYFIRLMRTNTARDLRTLPEFWWIYGTSCFFFGQSIANHYVQLLAVTKTTIAGASLHMILYIILISLLYGLWSYAFYLRSKRRSLAISSS</sequence>
<evidence type="ECO:0000313" key="3">
    <source>
        <dbReference type="Proteomes" id="UP001595526"/>
    </source>
</evidence>
<reference evidence="3" key="1">
    <citation type="journal article" date="2019" name="Int. J. Syst. Evol. Microbiol.">
        <title>The Global Catalogue of Microorganisms (GCM) 10K type strain sequencing project: providing services to taxonomists for standard genome sequencing and annotation.</title>
        <authorList>
            <consortium name="The Broad Institute Genomics Platform"/>
            <consortium name="The Broad Institute Genome Sequencing Center for Infectious Disease"/>
            <person name="Wu L."/>
            <person name="Ma J."/>
        </authorList>
    </citation>
    <scope>NUCLEOTIDE SEQUENCE [LARGE SCALE GENOMIC DNA]</scope>
    <source>
        <strain evidence="3">KCTC 52416</strain>
    </source>
</reference>
<evidence type="ECO:0000256" key="1">
    <source>
        <dbReference type="SAM" id="Phobius"/>
    </source>
</evidence>
<protein>
    <submittedName>
        <fullName evidence="2">Uncharacterized protein</fullName>
    </submittedName>
</protein>
<dbReference type="Proteomes" id="UP001595526">
    <property type="component" value="Unassembled WGS sequence"/>
</dbReference>
<feature type="transmembrane region" description="Helical" evidence="1">
    <location>
        <begin position="35"/>
        <end position="56"/>
    </location>
</feature>
<feature type="transmembrane region" description="Helical" evidence="1">
    <location>
        <begin position="121"/>
        <end position="139"/>
    </location>
</feature>
<keyword evidence="3" id="KW-1185">Reference proteome</keyword>
<feature type="transmembrane region" description="Helical" evidence="1">
    <location>
        <begin position="62"/>
        <end position="83"/>
    </location>
</feature>
<dbReference type="EMBL" id="JBHRTA010000016">
    <property type="protein sequence ID" value="MFC3197123.1"/>
    <property type="molecule type" value="Genomic_DNA"/>
</dbReference>